<dbReference type="SMART" id="SM00855">
    <property type="entry name" value="PGAM"/>
    <property type="match status" value="1"/>
</dbReference>
<evidence type="ECO:0000256" key="6">
    <source>
        <dbReference type="PIRSR" id="PIRSR613078-2"/>
    </source>
</evidence>
<reference evidence="7 8" key="1">
    <citation type="journal article" date="2015" name="Nature">
        <title>rRNA introns, odd ribosomes, and small enigmatic genomes across a large radiation of phyla.</title>
        <authorList>
            <person name="Brown C.T."/>
            <person name="Hug L.A."/>
            <person name="Thomas B.C."/>
            <person name="Sharon I."/>
            <person name="Castelle C.J."/>
            <person name="Singh A."/>
            <person name="Wilkins M.J."/>
            <person name="Williams K.H."/>
            <person name="Banfield J.F."/>
        </authorList>
    </citation>
    <scope>NUCLEOTIDE SEQUENCE [LARGE SCALE GENOMIC DNA]</scope>
</reference>
<sequence>MIYSLLMGKLYVVRHGEIDFNVQGRYAGSVDVELNEKGIQQAHSVANEVSKLNIDFIMTSPLKRCALMAKMIQKVINVPVSVVNEFCERGVGVFEGLTREEAKNSYPELWAKNITRIYDDAPQGGETIKEVEDRVFIGLRKIKKEFINKNVLIVTHAFIGKIIHKFFNKINEEEFFQYKLDNAKVVEYSFIK</sequence>
<accession>A0A0G0VCD3</accession>
<dbReference type="InterPro" id="IPR003094">
    <property type="entry name" value="6Pfruct_kin"/>
</dbReference>
<feature type="binding site" evidence="6">
    <location>
        <begin position="14"/>
        <end position="21"/>
    </location>
    <ligand>
        <name>substrate</name>
    </ligand>
</feature>
<evidence type="ECO:0000256" key="4">
    <source>
        <dbReference type="ARBA" id="ARBA00023235"/>
    </source>
</evidence>
<dbReference type="InterPro" id="IPR001345">
    <property type="entry name" value="PG/BPGM_mutase_AS"/>
</dbReference>
<proteinExistence type="inferred from homology"/>
<dbReference type="SUPFAM" id="SSF53254">
    <property type="entry name" value="Phosphoglycerate mutase-like"/>
    <property type="match status" value="1"/>
</dbReference>
<evidence type="ECO:0000313" key="7">
    <source>
        <dbReference type="EMBL" id="KKR69720.1"/>
    </source>
</evidence>
<dbReference type="InterPro" id="IPR005952">
    <property type="entry name" value="Phosphogly_mut1"/>
</dbReference>
<evidence type="ECO:0000256" key="3">
    <source>
        <dbReference type="ARBA" id="ARBA00023152"/>
    </source>
</evidence>
<gene>
    <name evidence="7" type="ORF">UU13_C0023G0008</name>
</gene>
<comment type="similarity">
    <text evidence="1">Belongs to the phosphoglycerate mutase family. BPG-dependent PGAM subfamily.</text>
</comment>
<protein>
    <recommendedName>
        <fullName evidence="2">phosphoglycerate mutase (2,3-diphosphoglycerate-dependent)</fullName>
        <ecNumber evidence="2">5.4.2.11</ecNumber>
    </recommendedName>
</protein>
<dbReference type="Gene3D" id="3.40.50.1240">
    <property type="entry name" value="Phosphoglycerate mutase-like"/>
    <property type="match status" value="1"/>
</dbReference>
<dbReference type="EMBL" id="LBZL01000023">
    <property type="protein sequence ID" value="KKR69720.1"/>
    <property type="molecule type" value="Genomic_DNA"/>
</dbReference>
<dbReference type="PIRSF" id="PIRSF000709">
    <property type="entry name" value="6PFK_2-Ptase"/>
    <property type="match status" value="1"/>
</dbReference>
<evidence type="ECO:0000256" key="5">
    <source>
        <dbReference type="PIRSR" id="PIRSR613078-1"/>
    </source>
</evidence>
<dbReference type="InterPro" id="IPR029033">
    <property type="entry name" value="His_PPase_superfam"/>
</dbReference>
<name>A0A0G0VCD3_9BACT</name>
<feature type="binding site" evidence="6">
    <location>
        <position position="64"/>
    </location>
    <ligand>
        <name>substrate</name>
    </ligand>
</feature>
<dbReference type="EC" id="5.4.2.11" evidence="2"/>
<dbReference type="GO" id="GO:0006003">
    <property type="term" value="P:fructose 2,6-bisphosphate metabolic process"/>
    <property type="evidence" value="ECO:0007669"/>
    <property type="project" value="InterPro"/>
</dbReference>
<evidence type="ECO:0000256" key="1">
    <source>
        <dbReference type="ARBA" id="ARBA00006717"/>
    </source>
</evidence>
<dbReference type="PRINTS" id="PR00991">
    <property type="entry name" value="6PFRUCTKNASE"/>
</dbReference>
<evidence type="ECO:0000256" key="2">
    <source>
        <dbReference type="ARBA" id="ARBA00012028"/>
    </source>
</evidence>
<keyword evidence="4" id="KW-0413">Isomerase</keyword>
<organism evidence="7 8">
    <name type="scientific">Candidatus Nomurabacteria bacterium GW2011_GWB1_40_7</name>
    <dbReference type="NCBI Taxonomy" id="1618744"/>
    <lineage>
        <taxon>Bacteria</taxon>
        <taxon>Candidatus Nomuraibacteriota</taxon>
    </lineage>
</organism>
<dbReference type="CDD" id="cd07067">
    <property type="entry name" value="HP_PGM_like"/>
    <property type="match status" value="1"/>
</dbReference>
<dbReference type="AlphaFoldDB" id="A0A0G0VCD3"/>
<keyword evidence="3" id="KW-0324">Glycolysis</keyword>
<dbReference type="GO" id="GO:0005524">
    <property type="term" value="F:ATP binding"/>
    <property type="evidence" value="ECO:0007669"/>
    <property type="project" value="InterPro"/>
</dbReference>
<comment type="caution">
    <text evidence="7">The sequence shown here is derived from an EMBL/GenBank/DDBJ whole genome shotgun (WGS) entry which is preliminary data.</text>
</comment>
<dbReference type="PANTHER" id="PTHR11931">
    <property type="entry name" value="PHOSPHOGLYCERATE MUTASE"/>
    <property type="match status" value="1"/>
</dbReference>
<dbReference type="Pfam" id="PF00300">
    <property type="entry name" value="His_Phos_1"/>
    <property type="match status" value="1"/>
</dbReference>
<dbReference type="Proteomes" id="UP000034452">
    <property type="component" value="Unassembled WGS sequence"/>
</dbReference>
<evidence type="ECO:0000313" key="8">
    <source>
        <dbReference type="Proteomes" id="UP000034452"/>
    </source>
</evidence>
<dbReference type="InterPro" id="IPR013078">
    <property type="entry name" value="His_Pase_superF_clade-1"/>
</dbReference>
<feature type="active site" description="Tele-phosphohistidine intermediate" evidence="5">
    <location>
        <position position="15"/>
    </location>
</feature>
<feature type="active site" description="Proton donor/acceptor" evidence="5">
    <location>
        <position position="88"/>
    </location>
</feature>
<dbReference type="GO" id="GO:0006096">
    <property type="term" value="P:glycolytic process"/>
    <property type="evidence" value="ECO:0007669"/>
    <property type="project" value="UniProtKB-KW"/>
</dbReference>
<dbReference type="GO" id="GO:0004619">
    <property type="term" value="F:phosphoglycerate mutase activity"/>
    <property type="evidence" value="ECO:0007669"/>
    <property type="project" value="UniProtKB-EC"/>
</dbReference>
<dbReference type="PROSITE" id="PS00175">
    <property type="entry name" value="PG_MUTASE"/>
    <property type="match status" value="1"/>
</dbReference>